<evidence type="ECO:0000313" key="2">
    <source>
        <dbReference type="Proteomes" id="UP000789525"/>
    </source>
</evidence>
<sequence>MSVVAPSPLPLVQLPGHRIPPYNNLISSYSAQRLALLGRARLQLAPPVQQPTHTSHPTNNAAQLSTSFNPISKPIDASSITSKPAQPELSSVARRKQQLAKSSVPTYAFGDANDNNQASPNIAIDSHESESTTHSISSSHQPTPARIGVVDIRFLTRQPPTVQKSPLQAPKSVSKESSVGSPNSPSAPLSAAAPKNQRPKTTTRVVSAAGSGKPSRSRPKTTATVDPDTSGSTEADKAKSKPGKHAFLFLPASSASCAAADNAIAAVAAPRLGLFEGGVGGTSSFPVICLSSSSKSALLRLFAELI</sequence>
<comment type="caution">
    <text evidence="1">The sequence shown here is derived from an EMBL/GenBank/DDBJ whole genome shotgun (WGS) entry which is preliminary data.</text>
</comment>
<protein>
    <submittedName>
        <fullName evidence="1">3922_t:CDS:1</fullName>
    </submittedName>
</protein>
<keyword evidence="2" id="KW-1185">Reference proteome</keyword>
<proteinExistence type="predicted"/>
<name>A0ACA9NWA5_9GLOM</name>
<reference evidence="1" key="1">
    <citation type="submission" date="2021-06" db="EMBL/GenBank/DDBJ databases">
        <authorList>
            <person name="Kallberg Y."/>
            <person name="Tangrot J."/>
            <person name="Rosling A."/>
        </authorList>
    </citation>
    <scope>NUCLEOTIDE SEQUENCE</scope>
    <source>
        <strain evidence="1">CL356</strain>
    </source>
</reference>
<accession>A0ACA9NWA5</accession>
<organism evidence="1 2">
    <name type="scientific">Acaulospora colombiana</name>
    <dbReference type="NCBI Taxonomy" id="27376"/>
    <lineage>
        <taxon>Eukaryota</taxon>
        <taxon>Fungi</taxon>
        <taxon>Fungi incertae sedis</taxon>
        <taxon>Mucoromycota</taxon>
        <taxon>Glomeromycotina</taxon>
        <taxon>Glomeromycetes</taxon>
        <taxon>Diversisporales</taxon>
        <taxon>Acaulosporaceae</taxon>
        <taxon>Acaulospora</taxon>
    </lineage>
</organism>
<gene>
    <name evidence="1" type="ORF">ACOLOM_LOCUS9230</name>
</gene>
<evidence type="ECO:0000313" key="1">
    <source>
        <dbReference type="EMBL" id="CAG8678347.1"/>
    </source>
</evidence>
<dbReference type="EMBL" id="CAJVPT010026189">
    <property type="protein sequence ID" value="CAG8678347.1"/>
    <property type="molecule type" value="Genomic_DNA"/>
</dbReference>
<dbReference type="Proteomes" id="UP000789525">
    <property type="component" value="Unassembled WGS sequence"/>
</dbReference>